<gene>
    <name evidence="2" type="ORF">PIB30_089511</name>
</gene>
<dbReference type="Proteomes" id="UP001341840">
    <property type="component" value="Unassembled WGS sequence"/>
</dbReference>
<reference evidence="2 3" key="1">
    <citation type="journal article" date="2023" name="Plants (Basel)">
        <title>Bridging the Gap: Combining Genomics and Transcriptomics Approaches to Understand Stylosanthes scabra, an Orphan Legume from the Brazilian Caatinga.</title>
        <authorList>
            <person name="Ferreira-Neto J.R.C."/>
            <person name="da Silva M.D."/>
            <person name="Binneck E."/>
            <person name="de Melo N.F."/>
            <person name="da Silva R.H."/>
            <person name="de Melo A.L.T.M."/>
            <person name="Pandolfi V."/>
            <person name="Bustamante F.O."/>
            <person name="Brasileiro-Vidal A.C."/>
            <person name="Benko-Iseppon A.M."/>
        </authorList>
    </citation>
    <scope>NUCLEOTIDE SEQUENCE [LARGE SCALE GENOMIC DNA]</scope>
    <source>
        <tissue evidence="2">Leaves</tissue>
    </source>
</reference>
<protein>
    <submittedName>
        <fullName evidence="2">Uncharacterized protein</fullName>
    </submittedName>
</protein>
<organism evidence="2 3">
    <name type="scientific">Stylosanthes scabra</name>
    <dbReference type="NCBI Taxonomy" id="79078"/>
    <lineage>
        <taxon>Eukaryota</taxon>
        <taxon>Viridiplantae</taxon>
        <taxon>Streptophyta</taxon>
        <taxon>Embryophyta</taxon>
        <taxon>Tracheophyta</taxon>
        <taxon>Spermatophyta</taxon>
        <taxon>Magnoliopsida</taxon>
        <taxon>eudicotyledons</taxon>
        <taxon>Gunneridae</taxon>
        <taxon>Pentapetalae</taxon>
        <taxon>rosids</taxon>
        <taxon>fabids</taxon>
        <taxon>Fabales</taxon>
        <taxon>Fabaceae</taxon>
        <taxon>Papilionoideae</taxon>
        <taxon>50 kb inversion clade</taxon>
        <taxon>dalbergioids sensu lato</taxon>
        <taxon>Dalbergieae</taxon>
        <taxon>Pterocarpus clade</taxon>
        <taxon>Stylosanthes</taxon>
    </lineage>
</organism>
<feature type="region of interest" description="Disordered" evidence="1">
    <location>
        <begin position="1"/>
        <end position="154"/>
    </location>
</feature>
<feature type="compositionally biased region" description="Polar residues" evidence="1">
    <location>
        <begin position="137"/>
        <end position="146"/>
    </location>
</feature>
<name>A0ABU6XT30_9FABA</name>
<sequence>MWNEEVLTESLNSMWGPGLNPMSESGMGTKSGEGLNPTNESGMGIEFEDCFDLLGAFGGGLSSDSDEEGEDIEQRDSKDPASGSQRQGKSALRSRVGMVTQKIKARRGNDLVEGEGSGNGRNSSSNDVEGSGAEADGSNSNVSMSPTAEELCCS</sequence>
<comment type="caution">
    <text evidence="2">The sequence shown here is derived from an EMBL/GenBank/DDBJ whole genome shotgun (WGS) entry which is preliminary data.</text>
</comment>
<proteinExistence type="predicted"/>
<accession>A0ABU6XT30</accession>
<evidence type="ECO:0000256" key="1">
    <source>
        <dbReference type="SAM" id="MobiDB-lite"/>
    </source>
</evidence>
<evidence type="ECO:0000313" key="2">
    <source>
        <dbReference type="EMBL" id="MED6200872.1"/>
    </source>
</evidence>
<evidence type="ECO:0000313" key="3">
    <source>
        <dbReference type="Proteomes" id="UP001341840"/>
    </source>
</evidence>
<dbReference type="EMBL" id="JASCZI010213126">
    <property type="protein sequence ID" value="MED6200872.1"/>
    <property type="molecule type" value="Genomic_DNA"/>
</dbReference>
<keyword evidence="3" id="KW-1185">Reference proteome</keyword>